<feature type="transmembrane region" description="Helical" evidence="1">
    <location>
        <begin position="316"/>
        <end position="337"/>
    </location>
</feature>
<dbReference type="Proteomes" id="UP000067689">
    <property type="component" value="Chromosome"/>
</dbReference>
<feature type="transmembrane region" description="Helical" evidence="1">
    <location>
        <begin position="183"/>
        <end position="203"/>
    </location>
</feature>
<sequence length="354" mass="38755">MVKVHDARANNFNLLRLVAASAVIFSHAAEIAGARPDAIEEWIGYSGGWIAVSAFFSISGFLIYRSMVSSRNVKIFMVARGLRIFPGLWVMLVLTTMVLGLTVAAGGPSSYFTSPQVYEYVAGNAVLYAPQYHLPGVFDGLPTDGVVNGSLWTLRFEFACYLAVVGLFVVGAFASNRRFASMCVVYVVGYVGFLVVSAHLGSLDAALHDGSDVAKLHRLSLAFMVGVVVARLSDRARPAWWWVGIGGLLCLVSFGTPLFQTALVLLVAALVFCLAFFQAQWLHRFRSMHDYSYGIYIYAFPVQQAVQLWLDPRHAIVNALISLVIVVPLAALSWQAVESPALRLKSRLQRRATP</sequence>
<gene>
    <name evidence="3" type="ORF">AERYTH_15675</name>
</gene>
<name>A0A0U3KN85_9ACTN</name>
<protein>
    <recommendedName>
        <fullName evidence="2">Acyltransferase 3 domain-containing protein</fullName>
    </recommendedName>
</protein>
<dbReference type="EMBL" id="CP011502">
    <property type="protein sequence ID" value="ALX06035.1"/>
    <property type="molecule type" value="Genomic_DNA"/>
</dbReference>
<evidence type="ECO:0000313" key="4">
    <source>
        <dbReference type="Proteomes" id="UP000067689"/>
    </source>
</evidence>
<feature type="transmembrane region" description="Helical" evidence="1">
    <location>
        <begin position="291"/>
        <end position="310"/>
    </location>
</feature>
<feature type="domain" description="Acyltransferase 3" evidence="2">
    <location>
        <begin position="11"/>
        <end position="332"/>
    </location>
</feature>
<feature type="transmembrane region" description="Helical" evidence="1">
    <location>
        <begin position="262"/>
        <end position="279"/>
    </location>
</feature>
<dbReference type="InterPro" id="IPR002656">
    <property type="entry name" value="Acyl_transf_3_dom"/>
</dbReference>
<accession>A0A0U3KN85</accession>
<dbReference type="GO" id="GO:0016747">
    <property type="term" value="F:acyltransferase activity, transferring groups other than amino-acyl groups"/>
    <property type="evidence" value="ECO:0007669"/>
    <property type="project" value="InterPro"/>
</dbReference>
<dbReference type="RefSeq" id="WP_067860597.1">
    <property type="nucleotide sequence ID" value="NZ_CP011502.1"/>
</dbReference>
<feature type="transmembrane region" description="Helical" evidence="1">
    <location>
        <begin position="239"/>
        <end position="256"/>
    </location>
</feature>
<feature type="transmembrane region" description="Helical" evidence="1">
    <location>
        <begin position="215"/>
        <end position="232"/>
    </location>
</feature>
<keyword evidence="4" id="KW-1185">Reference proteome</keyword>
<dbReference type="OrthoDB" id="9796461at2"/>
<organism evidence="3 4">
    <name type="scientific">Aeromicrobium erythreum</name>
    <dbReference type="NCBI Taxonomy" id="2041"/>
    <lineage>
        <taxon>Bacteria</taxon>
        <taxon>Bacillati</taxon>
        <taxon>Actinomycetota</taxon>
        <taxon>Actinomycetes</taxon>
        <taxon>Propionibacteriales</taxon>
        <taxon>Nocardioidaceae</taxon>
        <taxon>Aeromicrobium</taxon>
    </lineage>
</organism>
<evidence type="ECO:0000259" key="2">
    <source>
        <dbReference type="Pfam" id="PF01757"/>
    </source>
</evidence>
<keyword evidence="1" id="KW-1133">Transmembrane helix</keyword>
<dbReference type="GO" id="GO:0009103">
    <property type="term" value="P:lipopolysaccharide biosynthetic process"/>
    <property type="evidence" value="ECO:0007669"/>
    <property type="project" value="TreeGrafter"/>
</dbReference>
<dbReference type="KEGG" id="aer:AERYTH_15675"/>
<keyword evidence="1" id="KW-0812">Transmembrane</keyword>
<dbReference type="AlphaFoldDB" id="A0A0U3KN85"/>
<dbReference type="InterPro" id="IPR050879">
    <property type="entry name" value="Acyltransferase_3"/>
</dbReference>
<evidence type="ECO:0000313" key="3">
    <source>
        <dbReference type="EMBL" id="ALX06035.1"/>
    </source>
</evidence>
<feature type="transmembrane region" description="Helical" evidence="1">
    <location>
        <begin position="43"/>
        <end position="64"/>
    </location>
</feature>
<dbReference type="PANTHER" id="PTHR23028">
    <property type="entry name" value="ACETYLTRANSFERASE"/>
    <property type="match status" value="1"/>
</dbReference>
<feature type="transmembrane region" description="Helical" evidence="1">
    <location>
        <begin position="156"/>
        <end position="176"/>
    </location>
</feature>
<proteinExistence type="predicted"/>
<feature type="transmembrane region" description="Helical" evidence="1">
    <location>
        <begin position="84"/>
        <end position="105"/>
    </location>
</feature>
<dbReference type="STRING" id="2041.AERYTH_15675"/>
<reference evidence="3 4" key="1">
    <citation type="journal article" date="1991" name="Int. J. Syst. Bacteriol.">
        <title>Description of the erythromycin-producing bacterium Arthrobacter sp. strain NRRL B-3381 as Aeromicrobium erythreum gen. nov., sp. nov.</title>
        <authorList>
            <person name="Miller E.S."/>
            <person name="Woese C.R."/>
            <person name="Brenner S."/>
        </authorList>
    </citation>
    <scope>NUCLEOTIDE SEQUENCE [LARGE SCALE GENOMIC DNA]</scope>
    <source>
        <strain evidence="3 4">AR18</strain>
    </source>
</reference>
<dbReference type="GO" id="GO:0016020">
    <property type="term" value="C:membrane"/>
    <property type="evidence" value="ECO:0007669"/>
    <property type="project" value="TreeGrafter"/>
</dbReference>
<dbReference type="PANTHER" id="PTHR23028:SF53">
    <property type="entry name" value="ACYL_TRANSF_3 DOMAIN-CONTAINING PROTEIN"/>
    <property type="match status" value="1"/>
</dbReference>
<evidence type="ECO:0000256" key="1">
    <source>
        <dbReference type="SAM" id="Phobius"/>
    </source>
</evidence>
<keyword evidence="1" id="KW-0472">Membrane</keyword>
<dbReference type="Pfam" id="PF01757">
    <property type="entry name" value="Acyl_transf_3"/>
    <property type="match status" value="1"/>
</dbReference>
<dbReference type="PATRIC" id="fig|2041.4.peg.3273"/>